<sequence length="318" mass="36206">MSIVPSYGAPVFLADNWPDGVQAAEILKKEKEKEEPARLCFYYDGGLMTLYEKEYGRQTKVLAAGIQGDSTLYDWRMNSLDENDADGCIVDQKTARELFGSTSVIGREIILGEDSYQVRDVLPLKERIMLYHPKDRDAAYTKVFVGYKEGESIENTVSQFLMSYGLSGTAVEGEILENGALLGLCLVPGLMFLAFFVSAGKEEKRCKEKKIDAWIWKGIRILLLAVLAWVLYKNIHIPAEWLPGKWSDFSFYPARLQEELEKLRLYLVLSRTVVQAENLILTGKSIFLSVTSFFLCMGLLLFNWRREGIAQTQRRETF</sequence>
<keyword evidence="1" id="KW-1133">Transmembrane helix</keyword>
<accession>A0A9D2LSG2</accession>
<proteinExistence type="predicted"/>
<keyword evidence="1" id="KW-0812">Transmembrane</keyword>
<dbReference type="AlphaFoldDB" id="A0A9D2LSG2"/>
<protein>
    <submittedName>
        <fullName evidence="2">ABC transporter permease</fullName>
    </submittedName>
</protein>
<dbReference type="Proteomes" id="UP000823842">
    <property type="component" value="Unassembled WGS sequence"/>
</dbReference>
<keyword evidence="1" id="KW-0472">Membrane</keyword>
<name>A0A9D2LSG2_9FIRM</name>
<comment type="caution">
    <text evidence="2">The sequence shown here is derived from an EMBL/GenBank/DDBJ whole genome shotgun (WGS) entry which is preliminary data.</text>
</comment>
<evidence type="ECO:0000313" key="3">
    <source>
        <dbReference type="Proteomes" id="UP000823842"/>
    </source>
</evidence>
<feature type="transmembrane region" description="Helical" evidence="1">
    <location>
        <begin position="179"/>
        <end position="199"/>
    </location>
</feature>
<evidence type="ECO:0000256" key="1">
    <source>
        <dbReference type="SAM" id="Phobius"/>
    </source>
</evidence>
<reference evidence="2" key="2">
    <citation type="submission" date="2021-04" db="EMBL/GenBank/DDBJ databases">
        <authorList>
            <person name="Gilroy R."/>
        </authorList>
    </citation>
    <scope>NUCLEOTIDE SEQUENCE</scope>
    <source>
        <strain evidence="2">ChiSjej1B19-5720</strain>
    </source>
</reference>
<feature type="transmembrane region" description="Helical" evidence="1">
    <location>
        <begin position="286"/>
        <end position="304"/>
    </location>
</feature>
<reference evidence="2" key="1">
    <citation type="journal article" date="2021" name="PeerJ">
        <title>Extensive microbial diversity within the chicken gut microbiome revealed by metagenomics and culture.</title>
        <authorList>
            <person name="Gilroy R."/>
            <person name="Ravi A."/>
            <person name="Getino M."/>
            <person name="Pursley I."/>
            <person name="Horton D.L."/>
            <person name="Alikhan N.F."/>
            <person name="Baker D."/>
            <person name="Gharbi K."/>
            <person name="Hall N."/>
            <person name="Watson M."/>
            <person name="Adriaenssens E.M."/>
            <person name="Foster-Nyarko E."/>
            <person name="Jarju S."/>
            <person name="Secka A."/>
            <person name="Antonio M."/>
            <person name="Oren A."/>
            <person name="Chaudhuri R.R."/>
            <person name="La Ragione R."/>
            <person name="Hildebrand F."/>
            <person name="Pallen M.J."/>
        </authorList>
    </citation>
    <scope>NUCLEOTIDE SEQUENCE</scope>
    <source>
        <strain evidence="2">ChiSjej1B19-5720</strain>
    </source>
</reference>
<dbReference type="EMBL" id="DWYZ01000105">
    <property type="protein sequence ID" value="HJB28239.1"/>
    <property type="molecule type" value="Genomic_DNA"/>
</dbReference>
<feature type="transmembrane region" description="Helical" evidence="1">
    <location>
        <begin position="211"/>
        <end position="232"/>
    </location>
</feature>
<organism evidence="2 3">
    <name type="scientific">Candidatus Blautia faecavium</name>
    <dbReference type="NCBI Taxonomy" id="2838487"/>
    <lineage>
        <taxon>Bacteria</taxon>
        <taxon>Bacillati</taxon>
        <taxon>Bacillota</taxon>
        <taxon>Clostridia</taxon>
        <taxon>Lachnospirales</taxon>
        <taxon>Lachnospiraceae</taxon>
        <taxon>Blautia</taxon>
    </lineage>
</organism>
<evidence type="ECO:0000313" key="2">
    <source>
        <dbReference type="EMBL" id="HJB28239.1"/>
    </source>
</evidence>
<gene>
    <name evidence="2" type="ORF">IAA06_05545</name>
</gene>